<organism evidence="1 2">
    <name type="scientific">Dillenia turbinata</name>
    <dbReference type="NCBI Taxonomy" id="194707"/>
    <lineage>
        <taxon>Eukaryota</taxon>
        <taxon>Viridiplantae</taxon>
        <taxon>Streptophyta</taxon>
        <taxon>Embryophyta</taxon>
        <taxon>Tracheophyta</taxon>
        <taxon>Spermatophyta</taxon>
        <taxon>Magnoliopsida</taxon>
        <taxon>eudicotyledons</taxon>
        <taxon>Gunneridae</taxon>
        <taxon>Pentapetalae</taxon>
        <taxon>Dilleniales</taxon>
        <taxon>Dilleniaceae</taxon>
        <taxon>Dillenia</taxon>
    </lineage>
</organism>
<protein>
    <submittedName>
        <fullName evidence="1">Uncharacterized protein</fullName>
    </submittedName>
</protein>
<proteinExistence type="predicted"/>
<evidence type="ECO:0000313" key="2">
    <source>
        <dbReference type="Proteomes" id="UP001370490"/>
    </source>
</evidence>
<gene>
    <name evidence="1" type="ORF">RJ641_022259</name>
</gene>
<sequence length="138" mass="15293">MDLLSCEKSITFNNKLKSKEAELHITLTPTHQLLVRDIIGIGPGESTQSPTSQLSLLQSNPERCVLIKLFVSGFDTGQLFLGSQLVNYDTINIKQDAAGQFKLFGVKSNTCKAYRCLGRAFGLKYTNNDTEEEEIFSA</sequence>
<dbReference type="AlphaFoldDB" id="A0AAN8UL70"/>
<accession>A0AAN8UL70</accession>
<dbReference type="Proteomes" id="UP001370490">
    <property type="component" value="Unassembled WGS sequence"/>
</dbReference>
<dbReference type="EMBL" id="JBAMMX010000027">
    <property type="protein sequence ID" value="KAK6912658.1"/>
    <property type="molecule type" value="Genomic_DNA"/>
</dbReference>
<reference evidence="1 2" key="1">
    <citation type="submission" date="2023-12" db="EMBL/GenBank/DDBJ databases">
        <title>A high-quality genome assembly for Dillenia turbinata (Dilleniales).</title>
        <authorList>
            <person name="Chanderbali A."/>
        </authorList>
    </citation>
    <scope>NUCLEOTIDE SEQUENCE [LARGE SCALE GENOMIC DNA]</scope>
    <source>
        <strain evidence="1">LSX21</strain>
        <tissue evidence="1">Leaf</tissue>
    </source>
</reference>
<keyword evidence="2" id="KW-1185">Reference proteome</keyword>
<evidence type="ECO:0000313" key="1">
    <source>
        <dbReference type="EMBL" id="KAK6912658.1"/>
    </source>
</evidence>
<name>A0AAN8UL70_9MAGN</name>
<comment type="caution">
    <text evidence="1">The sequence shown here is derived from an EMBL/GenBank/DDBJ whole genome shotgun (WGS) entry which is preliminary data.</text>
</comment>